<dbReference type="GO" id="GO:0005262">
    <property type="term" value="F:calcium channel activity"/>
    <property type="evidence" value="ECO:0007669"/>
    <property type="project" value="TreeGrafter"/>
</dbReference>
<feature type="transmembrane region" description="Helical" evidence="5">
    <location>
        <begin position="179"/>
        <end position="201"/>
    </location>
</feature>
<organism evidence="7 8">
    <name type="scientific">Hyphococcus flavus</name>
    <dbReference type="NCBI Taxonomy" id="1866326"/>
    <lineage>
        <taxon>Bacteria</taxon>
        <taxon>Pseudomonadati</taxon>
        <taxon>Pseudomonadota</taxon>
        <taxon>Alphaproteobacteria</taxon>
        <taxon>Parvularculales</taxon>
        <taxon>Parvularculaceae</taxon>
        <taxon>Hyphococcus</taxon>
    </lineage>
</organism>
<dbReference type="RefSeq" id="WP_274492409.1">
    <property type="nucleotide sequence ID" value="NZ_CP118166.1"/>
</dbReference>
<feature type="transmembrane region" description="Helical" evidence="5">
    <location>
        <begin position="6"/>
        <end position="23"/>
    </location>
</feature>
<feature type="transmembrane region" description="Helical" evidence="5">
    <location>
        <begin position="108"/>
        <end position="125"/>
    </location>
</feature>
<dbReference type="PANTHER" id="PTHR10846:SF8">
    <property type="entry name" value="INNER MEMBRANE PROTEIN YRBG"/>
    <property type="match status" value="1"/>
</dbReference>
<feature type="domain" description="Sodium/calcium exchanger membrane region" evidence="6">
    <location>
        <begin position="179"/>
        <end position="319"/>
    </location>
</feature>
<feature type="domain" description="Sodium/calcium exchanger membrane region" evidence="6">
    <location>
        <begin position="8"/>
        <end position="148"/>
    </location>
</feature>
<dbReference type="EMBL" id="CP118166">
    <property type="protein sequence ID" value="WDI30601.1"/>
    <property type="molecule type" value="Genomic_DNA"/>
</dbReference>
<reference evidence="7" key="1">
    <citation type="submission" date="2023-02" db="EMBL/GenBank/DDBJ databases">
        <title>Genome sequence of Hyphococcus flavus.</title>
        <authorList>
            <person name="Rong J.-C."/>
            <person name="Zhao Q."/>
            <person name="Yi M."/>
            <person name="Wu J.-Y."/>
        </authorList>
    </citation>
    <scope>NUCLEOTIDE SEQUENCE</scope>
    <source>
        <strain evidence="7">MCCC 1K03223</strain>
    </source>
</reference>
<feature type="transmembrane region" description="Helical" evidence="5">
    <location>
        <begin position="242"/>
        <end position="265"/>
    </location>
</feature>
<evidence type="ECO:0000256" key="2">
    <source>
        <dbReference type="ARBA" id="ARBA00022692"/>
    </source>
</evidence>
<dbReference type="NCBIfam" id="TIGR00367">
    <property type="entry name" value="calcium/sodium antiporter"/>
    <property type="match status" value="1"/>
</dbReference>
<dbReference type="Pfam" id="PF01699">
    <property type="entry name" value="Na_Ca_ex"/>
    <property type="match status" value="2"/>
</dbReference>
<accession>A0AAE9ZB03</accession>
<evidence type="ECO:0000256" key="5">
    <source>
        <dbReference type="SAM" id="Phobius"/>
    </source>
</evidence>
<feature type="transmembrane region" description="Helical" evidence="5">
    <location>
        <begin position="131"/>
        <end position="150"/>
    </location>
</feature>
<proteinExistence type="predicted"/>
<dbReference type="PANTHER" id="PTHR10846">
    <property type="entry name" value="SODIUM/POTASSIUM/CALCIUM EXCHANGER"/>
    <property type="match status" value="1"/>
</dbReference>
<evidence type="ECO:0000313" key="8">
    <source>
        <dbReference type="Proteomes" id="UP001214043"/>
    </source>
</evidence>
<dbReference type="GO" id="GO:0006874">
    <property type="term" value="P:intracellular calcium ion homeostasis"/>
    <property type="evidence" value="ECO:0007669"/>
    <property type="project" value="TreeGrafter"/>
</dbReference>
<dbReference type="AlphaFoldDB" id="A0AAE9ZB03"/>
<dbReference type="InterPro" id="IPR004481">
    <property type="entry name" value="K/Na/Ca-exchanger"/>
</dbReference>
<dbReference type="Proteomes" id="UP001214043">
    <property type="component" value="Chromosome"/>
</dbReference>
<evidence type="ECO:0000313" key="7">
    <source>
        <dbReference type="EMBL" id="WDI30601.1"/>
    </source>
</evidence>
<dbReference type="GO" id="GO:0005886">
    <property type="term" value="C:plasma membrane"/>
    <property type="evidence" value="ECO:0007669"/>
    <property type="project" value="TreeGrafter"/>
</dbReference>
<dbReference type="InterPro" id="IPR004837">
    <property type="entry name" value="NaCa_Exmemb"/>
</dbReference>
<evidence type="ECO:0000256" key="4">
    <source>
        <dbReference type="ARBA" id="ARBA00023136"/>
    </source>
</evidence>
<comment type="subcellular location">
    <subcellularLocation>
        <location evidence="1">Membrane</location>
        <topology evidence="1">Multi-pass membrane protein</topology>
    </subcellularLocation>
</comment>
<dbReference type="InterPro" id="IPR044880">
    <property type="entry name" value="NCX_ion-bd_dom_sf"/>
</dbReference>
<name>A0AAE9ZB03_9PROT</name>
<dbReference type="KEGG" id="hfl:PUV54_11610"/>
<protein>
    <submittedName>
        <fullName evidence="7">Calcium/sodium antiporter</fullName>
    </submittedName>
</protein>
<keyword evidence="8" id="KW-1185">Reference proteome</keyword>
<gene>
    <name evidence="7" type="ORF">PUV54_11610</name>
</gene>
<sequence>MIPEIVHQVAFLILGLAILLVAGDMLVRGAVNLAAALNIPALIVSLTIVAFGTSAPEMVVSVQAVMSGNDGIALGNIIGSNIANIFLVLGLPALIYPISTHVLGLRRHAAFMMLATGAFVAAAYGPGFIDTTIGAGLFAGIIVYVAYMWIRASISKTSEPVIDEVEEYQSSNGVTMKTIAFLAAGLIGLPLGAHLLVSNGASLAAGLGVREEIIGLTIVAFGTSLPELATVMAAAFHKKADVAIGGVVGSNIFNLLAVGGAAGLAGTAVFDPESLRADIPVMVLASVAITAFILTRRDVGRLSGGLFFLAYVGFLFLITVSSGGL</sequence>
<dbReference type="GO" id="GO:0008273">
    <property type="term" value="F:calcium, potassium:sodium antiporter activity"/>
    <property type="evidence" value="ECO:0007669"/>
    <property type="project" value="TreeGrafter"/>
</dbReference>
<evidence type="ECO:0000256" key="3">
    <source>
        <dbReference type="ARBA" id="ARBA00022989"/>
    </source>
</evidence>
<keyword evidence="3 5" id="KW-1133">Transmembrane helix</keyword>
<keyword evidence="4 5" id="KW-0472">Membrane</keyword>
<feature type="transmembrane region" description="Helical" evidence="5">
    <location>
        <begin position="277"/>
        <end position="294"/>
    </location>
</feature>
<feature type="transmembrane region" description="Helical" evidence="5">
    <location>
        <begin position="213"/>
        <end position="235"/>
    </location>
</feature>
<feature type="transmembrane region" description="Helical" evidence="5">
    <location>
        <begin position="306"/>
        <end position="324"/>
    </location>
</feature>
<feature type="transmembrane region" description="Helical" evidence="5">
    <location>
        <begin position="72"/>
        <end position="96"/>
    </location>
</feature>
<evidence type="ECO:0000256" key="1">
    <source>
        <dbReference type="ARBA" id="ARBA00004141"/>
    </source>
</evidence>
<feature type="transmembrane region" description="Helical" evidence="5">
    <location>
        <begin position="30"/>
        <end position="52"/>
    </location>
</feature>
<evidence type="ECO:0000259" key="6">
    <source>
        <dbReference type="Pfam" id="PF01699"/>
    </source>
</evidence>
<dbReference type="Gene3D" id="1.20.1420.30">
    <property type="entry name" value="NCX, central ion-binding region"/>
    <property type="match status" value="1"/>
</dbReference>
<keyword evidence="2 5" id="KW-0812">Transmembrane</keyword>